<dbReference type="InterPro" id="IPR036388">
    <property type="entry name" value="WH-like_DNA-bd_sf"/>
</dbReference>
<proteinExistence type="predicted"/>
<evidence type="ECO:0000256" key="2">
    <source>
        <dbReference type="ARBA" id="ARBA00022840"/>
    </source>
</evidence>
<dbReference type="Pfam" id="PF13191">
    <property type="entry name" value="AAA_16"/>
    <property type="match status" value="1"/>
</dbReference>
<dbReference type="AlphaFoldDB" id="I0H811"/>
<name>I0H811_ACTM4</name>
<dbReference type="eggNOG" id="COG2197">
    <property type="taxonomic scope" value="Bacteria"/>
</dbReference>
<dbReference type="Pfam" id="PF00196">
    <property type="entry name" value="GerE"/>
    <property type="match status" value="1"/>
</dbReference>
<evidence type="ECO:0000259" key="3">
    <source>
        <dbReference type="PROSITE" id="PS50043"/>
    </source>
</evidence>
<dbReference type="InterPro" id="IPR000792">
    <property type="entry name" value="Tscrpt_reg_LuxR_C"/>
</dbReference>
<dbReference type="GO" id="GO:0005737">
    <property type="term" value="C:cytoplasm"/>
    <property type="evidence" value="ECO:0007669"/>
    <property type="project" value="TreeGrafter"/>
</dbReference>
<dbReference type="KEGG" id="ams:AMIS_39280"/>
<gene>
    <name evidence="4" type="ordered locus">AMIS_39280</name>
</gene>
<keyword evidence="1" id="KW-0547">Nucleotide-binding</keyword>
<dbReference type="PATRIC" id="fig|512565.3.peg.3918"/>
<accession>I0H811</accession>
<reference evidence="4 5" key="1">
    <citation type="submission" date="2012-02" db="EMBL/GenBank/DDBJ databases">
        <title>Complete genome sequence of Actinoplanes missouriensis 431 (= NBRC 102363).</title>
        <authorList>
            <person name="Ohnishi Y."/>
            <person name="Ishikawa J."/>
            <person name="Sekine M."/>
            <person name="Hosoyama A."/>
            <person name="Harada T."/>
            <person name="Narita H."/>
            <person name="Hata T."/>
            <person name="Konno Y."/>
            <person name="Tutikane K."/>
            <person name="Fujita N."/>
            <person name="Horinouchi S."/>
            <person name="Hayakawa M."/>
        </authorList>
    </citation>
    <scope>NUCLEOTIDE SEQUENCE [LARGE SCALE GENOMIC DNA]</scope>
    <source>
        <strain evidence="5">ATCC 14538 / DSM 43046 / CBS 188.64 / JCM 3121 / NBRC 102363 / NCIMB 12654 / NRRL B-3342 / UNCC 431</strain>
    </source>
</reference>
<dbReference type="SUPFAM" id="SSF46894">
    <property type="entry name" value="C-terminal effector domain of the bipartite response regulators"/>
    <property type="match status" value="1"/>
</dbReference>
<keyword evidence="5" id="KW-1185">Reference proteome</keyword>
<evidence type="ECO:0000313" key="4">
    <source>
        <dbReference type="EMBL" id="BAL89148.1"/>
    </source>
</evidence>
<dbReference type="PANTHER" id="PTHR16305:SF35">
    <property type="entry name" value="TRANSCRIPTIONAL ACTIVATOR DOMAIN"/>
    <property type="match status" value="1"/>
</dbReference>
<feature type="domain" description="HTH luxR-type" evidence="3">
    <location>
        <begin position="847"/>
        <end position="912"/>
    </location>
</feature>
<dbReference type="EMBL" id="AP012319">
    <property type="protein sequence ID" value="BAL89148.1"/>
    <property type="molecule type" value="Genomic_DNA"/>
</dbReference>
<dbReference type="InterPro" id="IPR041664">
    <property type="entry name" value="AAA_16"/>
</dbReference>
<dbReference type="SMART" id="SM00421">
    <property type="entry name" value="HTH_LUXR"/>
    <property type="match status" value="1"/>
</dbReference>
<dbReference type="PROSITE" id="PS50043">
    <property type="entry name" value="HTH_LUXR_2"/>
    <property type="match status" value="1"/>
</dbReference>
<dbReference type="RefSeq" id="WP_014444042.1">
    <property type="nucleotide sequence ID" value="NC_017093.1"/>
</dbReference>
<dbReference type="SUPFAM" id="SSF52540">
    <property type="entry name" value="P-loop containing nucleoside triphosphate hydrolases"/>
    <property type="match status" value="1"/>
</dbReference>
<dbReference type="STRING" id="512565.AMIS_39280"/>
<dbReference type="Gene3D" id="1.10.10.10">
    <property type="entry name" value="Winged helix-like DNA-binding domain superfamily/Winged helix DNA-binding domain"/>
    <property type="match status" value="1"/>
</dbReference>
<dbReference type="GO" id="GO:0006355">
    <property type="term" value="P:regulation of DNA-templated transcription"/>
    <property type="evidence" value="ECO:0007669"/>
    <property type="project" value="InterPro"/>
</dbReference>
<dbReference type="PROSITE" id="PS00622">
    <property type="entry name" value="HTH_LUXR_1"/>
    <property type="match status" value="1"/>
</dbReference>
<dbReference type="OrthoDB" id="134933at2"/>
<dbReference type="InterPro" id="IPR011990">
    <property type="entry name" value="TPR-like_helical_dom_sf"/>
</dbReference>
<dbReference type="Proteomes" id="UP000007882">
    <property type="component" value="Chromosome"/>
</dbReference>
<dbReference type="HOGENOM" id="CLU_006850_4_1_11"/>
<dbReference type="CDD" id="cd06170">
    <property type="entry name" value="LuxR_C_like"/>
    <property type="match status" value="1"/>
</dbReference>
<dbReference type="InterPro" id="IPR027417">
    <property type="entry name" value="P-loop_NTPase"/>
</dbReference>
<protein>
    <submittedName>
        <fullName evidence="4">Putative LuxR-family transcriptional regulator</fullName>
    </submittedName>
</protein>
<dbReference type="PRINTS" id="PR00038">
    <property type="entry name" value="HTHLUXR"/>
</dbReference>
<dbReference type="GO" id="GO:0004016">
    <property type="term" value="F:adenylate cyclase activity"/>
    <property type="evidence" value="ECO:0007669"/>
    <property type="project" value="TreeGrafter"/>
</dbReference>
<dbReference type="GO" id="GO:0003677">
    <property type="term" value="F:DNA binding"/>
    <property type="evidence" value="ECO:0007669"/>
    <property type="project" value="InterPro"/>
</dbReference>
<sequence>MIGRRAELQVVLDSLDSPAGTLVVLDGQAGIGKTTLVAAAIRAAEDRGLRVLECLGIESQSVTSYAGLHELLHPVLPAAGGLPHRQRDAIRTAIGVLDGPPPDPLLIGLAALGLLEEASAAGRLLLVADDAQWLDPSSLAVLDFLARRIGALPVTLLAAVRAGTLAAPLFAGSPATRLTLTALGDADAERLVRETAPQLDGLLRERVMAEAEGNPLALREYATAAHRLARENPAAVPERLPVSRRLEHAFLGDLDDLPAASRTLLLLAAAGDDSTSVPEILAAGAEAGAGPDDLEPLERGRLAGLRRDRLVFTHPLVRSAVYGAATASERARAHQRLAAVVSDPVRAAWHRASATLRLDETVAADLEAAAHQAARRGARREAVAALRRAAELTPGAEARVHRLALAAEAARQAGLADQAHILAGEAVPLAVRPADVTALAATEILLSLTYGTPTRPIEEFLDLSARLGAGRDDEDALANRIRLLNGAIGWVWSVGATPETAGRLAAAARAVPGPASWQRDLGLAMVDPAGQAAGLRPRLPEILDTALAQAFDGDAERDVGSSHWLLIYARAAESVQQLGAALAGWEALLRFHHRAGSTSDEAIALQGRAMIRLLAGDPGAALADSEQALRLADDSRLTRIAGQAAAISALGHALRGEPAEAARRITDSARYADHRPYALITSRARWAGGLLALDAGRPDDAWRELRHVAAHPVTALWAVADLAEAGARSGNTGAAREHVTAAEEQAAAFGSAHLDALVHRAAAVLAPEADAEERHLLSIGSARHAGNAFEVARGELVYGEWLRRRRRIVQAREPLGAALREFRRCGAAALAGRALRELRAAGVTVPAVRDGVRLTAQEAHIARLAASGLSNREIAGHLHLSPRTVAVHLYRAFPKLGVTSRAQLAGALEDRLS</sequence>
<dbReference type="PANTHER" id="PTHR16305">
    <property type="entry name" value="TESTICULAR SOLUBLE ADENYLYL CYCLASE"/>
    <property type="match status" value="1"/>
</dbReference>
<keyword evidence="2" id="KW-0067">ATP-binding</keyword>
<dbReference type="SUPFAM" id="SSF48452">
    <property type="entry name" value="TPR-like"/>
    <property type="match status" value="1"/>
</dbReference>
<dbReference type="GO" id="GO:0005524">
    <property type="term" value="F:ATP binding"/>
    <property type="evidence" value="ECO:0007669"/>
    <property type="project" value="UniProtKB-KW"/>
</dbReference>
<organism evidence="4 5">
    <name type="scientific">Actinoplanes missouriensis (strain ATCC 14538 / DSM 43046 / CBS 188.64 / JCM 3121 / NBRC 102363 / NCIMB 12654 / NRRL B-3342 / UNCC 431)</name>
    <dbReference type="NCBI Taxonomy" id="512565"/>
    <lineage>
        <taxon>Bacteria</taxon>
        <taxon>Bacillati</taxon>
        <taxon>Actinomycetota</taxon>
        <taxon>Actinomycetes</taxon>
        <taxon>Micromonosporales</taxon>
        <taxon>Micromonosporaceae</taxon>
        <taxon>Actinoplanes</taxon>
    </lineage>
</organism>
<evidence type="ECO:0000313" key="5">
    <source>
        <dbReference type="Proteomes" id="UP000007882"/>
    </source>
</evidence>
<evidence type="ECO:0000256" key="1">
    <source>
        <dbReference type="ARBA" id="ARBA00022741"/>
    </source>
</evidence>
<dbReference type="Gene3D" id="3.40.50.300">
    <property type="entry name" value="P-loop containing nucleotide triphosphate hydrolases"/>
    <property type="match status" value="1"/>
</dbReference>
<dbReference type="InterPro" id="IPR016032">
    <property type="entry name" value="Sig_transdc_resp-reg_C-effctor"/>
</dbReference>